<accession>A0AB33ED42</accession>
<sequence>MTIPVADLSFDRMPPHIDGTFTPMHRREGVLKRMVEVIAGGEKNDSGLGNHRNMLGEFDKSSQGLEGSQIRQQR</sequence>
<dbReference type="RefSeq" id="WP_032831163.1">
    <property type="nucleotide sequence ID" value="NZ_CP023466.1"/>
</dbReference>
<dbReference type="EMBL" id="CP023466">
    <property type="protein sequence ID" value="ATE78392.1"/>
    <property type="molecule type" value="Genomic_DNA"/>
</dbReference>
<dbReference type="AlphaFoldDB" id="A0AB33ED42"/>
<protein>
    <submittedName>
        <fullName evidence="2">Uncharacterized protein</fullName>
    </submittedName>
</protein>
<reference evidence="2 3" key="1">
    <citation type="submission" date="2017-09" db="EMBL/GenBank/DDBJ databases">
        <title>Complete Genome sequence of Lysobacter capsici KNU-15.</title>
        <authorList>
            <person name="Kim M.-C."/>
            <person name="Yi H."/>
            <person name="Lee D.-W."/>
            <person name="Shin J.-H."/>
        </authorList>
    </citation>
    <scope>NUCLEOTIDE SEQUENCE [LARGE SCALE GENOMIC DNA]</scope>
    <source>
        <strain evidence="2 3">KNU-15</strain>
    </source>
</reference>
<feature type="compositionally biased region" description="Polar residues" evidence="1">
    <location>
        <begin position="61"/>
        <end position="74"/>
    </location>
</feature>
<feature type="region of interest" description="Disordered" evidence="1">
    <location>
        <begin position="1"/>
        <end position="23"/>
    </location>
</feature>
<evidence type="ECO:0000313" key="2">
    <source>
        <dbReference type="EMBL" id="ATE78392.1"/>
    </source>
</evidence>
<organism evidence="2 3">
    <name type="scientific">Pseudomonas frederiksbergensis</name>
    <dbReference type="NCBI Taxonomy" id="104087"/>
    <lineage>
        <taxon>Bacteria</taxon>
        <taxon>Pseudomonadati</taxon>
        <taxon>Pseudomonadota</taxon>
        <taxon>Gammaproteobacteria</taxon>
        <taxon>Pseudomonadales</taxon>
        <taxon>Pseudomonadaceae</taxon>
        <taxon>Pseudomonas</taxon>
    </lineage>
</organism>
<gene>
    <name evidence="2" type="ORF">CNN82_18910</name>
</gene>
<feature type="region of interest" description="Disordered" evidence="1">
    <location>
        <begin position="42"/>
        <end position="74"/>
    </location>
</feature>
<evidence type="ECO:0000256" key="1">
    <source>
        <dbReference type="SAM" id="MobiDB-lite"/>
    </source>
</evidence>
<evidence type="ECO:0000313" key="3">
    <source>
        <dbReference type="Proteomes" id="UP000218385"/>
    </source>
</evidence>
<dbReference type="Proteomes" id="UP000218385">
    <property type="component" value="Chromosome"/>
</dbReference>
<proteinExistence type="predicted"/>
<name>A0AB33ED42_9PSED</name>